<organism evidence="1 2">
    <name type="scientific">Candidatus Doudnabacteria bacterium RIFCSPHIGHO2_01_FULL_49_9</name>
    <dbReference type="NCBI Taxonomy" id="1817827"/>
    <lineage>
        <taxon>Bacteria</taxon>
        <taxon>Candidatus Doudnaibacteriota</taxon>
    </lineage>
</organism>
<dbReference type="AlphaFoldDB" id="A0A1F5P3X8"/>
<gene>
    <name evidence="1" type="ORF">A2846_02850</name>
</gene>
<dbReference type="GO" id="GO:0016787">
    <property type="term" value="F:hydrolase activity"/>
    <property type="evidence" value="ECO:0007669"/>
    <property type="project" value="InterPro"/>
</dbReference>
<dbReference type="Proteomes" id="UP000176339">
    <property type="component" value="Unassembled WGS sequence"/>
</dbReference>
<sequence length="199" mass="23132">MMKKQVIVIHGGDTFSTYEEFILFLKDFKIDLNRFRGKDWKSTLQDALGVEYDVLCPQMPNKQNAKYSEWKLWFDKIIPLLNDNIILVGHSVGGIFLVKYLAEENISKKINATFLIATPYDMDGNRKIFEFVLPESLELFEKQGGKIFIYQSKDDPIVFRSEAEKYQRALPNATVILFGDRGHFTQEELPELIAEIKRI</sequence>
<comment type="caution">
    <text evidence="1">The sequence shown here is derived from an EMBL/GenBank/DDBJ whole genome shotgun (WGS) entry which is preliminary data.</text>
</comment>
<evidence type="ECO:0008006" key="3">
    <source>
        <dbReference type="Google" id="ProtNLM"/>
    </source>
</evidence>
<proteinExistence type="predicted"/>
<dbReference type="InterPro" id="IPR010662">
    <property type="entry name" value="RBBP9/YdeN"/>
</dbReference>
<evidence type="ECO:0000313" key="2">
    <source>
        <dbReference type="Proteomes" id="UP000176339"/>
    </source>
</evidence>
<reference evidence="1 2" key="1">
    <citation type="journal article" date="2016" name="Nat. Commun.">
        <title>Thousands of microbial genomes shed light on interconnected biogeochemical processes in an aquifer system.</title>
        <authorList>
            <person name="Anantharaman K."/>
            <person name="Brown C.T."/>
            <person name="Hug L.A."/>
            <person name="Sharon I."/>
            <person name="Castelle C.J."/>
            <person name="Probst A.J."/>
            <person name="Thomas B.C."/>
            <person name="Singh A."/>
            <person name="Wilkins M.J."/>
            <person name="Karaoz U."/>
            <person name="Brodie E.L."/>
            <person name="Williams K.H."/>
            <person name="Hubbard S.S."/>
            <person name="Banfield J.F."/>
        </authorList>
    </citation>
    <scope>NUCLEOTIDE SEQUENCE [LARGE SCALE GENOMIC DNA]</scope>
</reference>
<dbReference type="Pfam" id="PF06821">
    <property type="entry name" value="Ser_hydrolase"/>
    <property type="match status" value="1"/>
</dbReference>
<name>A0A1F5P3X8_9BACT</name>
<dbReference type="EMBL" id="MFEN01000002">
    <property type="protein sequence ID" value="OGE84619.1"/>
    <property type="molecule type" value="Genomic_DNA"/>
</dbReference>
<dbReference type="PANTHER" id="PTHR15394:SF3">
    <property type="entry name" value="SERINE HYDROLASE RBBP9"/>
    <property type="match status" value="1"/>
</dbReference>
<protein>
    <recommendedName>
        <fullName evidence="3">AB hydrolase-1 domain-containing protein</fullName>
    </recommendedName>
</protein>
<dbReference type="Gene3D" id="3.40.50.1820">
    <property type="entry name" value="alpha/beta hydrolase"/>
    <property type="match status" value="1"/>
</dbReference>
<dbReference type="PANTHER" id="PTHR15394">
    <property type="entry name" value="SERINE HYDROLASE RBBP9"/>
    <property type="match status" value="1"/>
</dbReference>
<accession>A0A1F5P3X8</accession>
<evidence type="ECO:0000313" key="1">
    <source>
        <dbReference type="EMBL" id="OGE84619.1"/>
    </source>
</evidence>
<dbReference type="SUPFAM" id="SSF53474">
    <property type="entry name" value="alpha/beta-Hydrolases"/>
    <property type="match status" value="1"/>
</dbReference>
<dbReference type="InterPro" id="IPR029058">
    <property type="entry name" value="AB_hydrolase_fold"/>
</dbReference>